<evidence type="ECO:0000256" key="4">
    <source>
        <dbReference type="ARBA" id="ARBA00022801"/>
    </source>
</evidence>
<evidence type="ECO:0000256" key="7">
    <source>
        <dbReference type="RuleBase" id="RU361235"/>
    </source>
</evidence>
<dbReference type="InterPro" id="IPR050309">
    <property type="entry name" value="Type-B_Carboxylest/Lipase"/>
</dbReference>
<dbReference type="Gene3D" id="3.40.50.1820">
    <property type="entry name" value="alpha/beta hydrolase"/>
    <property type="match status" value="1"/>
</dbReference>
<dbReference type="VEuPathDB" id="VectorBase:ASTE010341"/>
<keyword evidence="10" id="KW-1185">Reference proteome</keyword>
<evidence type="ECO:0000259" key="8">
    <source>
        <dbReference type="Pfam" id="PF00135"/>
    </source>
</evidence>
<dbReference type="VEuPathDB" id="VectorBase:ASTEI10045"/>
<dbReference type="InterPro" id="IPR019826">
    <property type="entry name" value="Carboxylesterase_B_AS"/>
</dbReference>
<dbReference type="EnsemblMetazoa" id="ASTEI10045-RA">
    <property type="protein sequence ID" value="ASTEI10045-PA"/>
    <property type="gene ID" value="ASTEI10045"/>
</dbReference>
<dbReference type="PANTHER" id="PTHR11559">
    <property type="entry name" value="CARBOXYLESTERASE"/>
    <property type="match status" value="1"/>
</dbReference>
<evidence type="ECO:0000256" key="2">
    <source>
        <dbReference type="ARBA" id="ARBA00010515"/>
    </source>
</evidence>
<keyword evidence="4 7" id="KW-0378">Hydrolase</keyword>
<dbReference type="Pfam" id="PF00135">
    <property type="entry name" value="COesterase"/>
    <property type="match status" value="1"/>
</dbReference>
<keyword evidence="5" id="KW-1015">Disulfide bond</keyword>
<evidence type="ECO:0000256" key="5">
    <source>
        <dbReference type="ARBA" id="ARBA00023157"/>
    </source>
</evidence>
<protein>
    <recommendedName>
        <fullName evidence="7">Carboxylic ester hydrolase</fullName>
        <ecNumber evidence="7">3.1.1.-</ecNumber>
    </recommendedName>
</protein>
<keyword evidence="6" id="KW-0325">Glycoprotein</keyword>
<dbReference type="PROSITE" id="PS00122">
    <property type="entry name" value="CARBOXYLESTERASE_B_1"/>
    <property type="match status" value="1"/>
</dbReference>
<dbReference type="PROSITE" id="PS00941">
    <property type="entry name" value="CARBOXYLESTERASE_B_2"/>
    <property type="match status" value="1"/>
</dbReference>
<reference evidence="10" key="1">
    <citation type="journal article" date="2014" name="Genome Biol.">
        <title>Genome analysis of a major urban malaria vector mosquito, Anopheles stephensi.</title>
        <authorList>
            <person name="Jiang X."/>
            <person name="Peery A."/>
            <person name="Hall A.B."/>
            <person name="Sharma A."/>
            <person name="Chen X.G."/>
            <person name="Waterhouse R.M."/>
            <person name="Komissarov A."/>
            <person name="Riehle M.M."/>
            <person name="Shouche Y."/>
            <person name="Sharakhova M.V."/>
            <person name="Lawson D."/>
            <person name="Pakpour N."/>
            <person name="Arensburger P."/>
            <person name="Davidson V.L."/>
            <person name="Eiglmeier K."/>
            <person name="Emrich S."/>
            <person name="George P."/>
            <person name="Kennedy R.C."/>
            <person name="Mane S.P."/>
            <person name="Maslen G."/>
            <person name="Oringanje C."/>
            <person name="Qi Y."/>
            <person name="Settlage R."/>
            <person name="Tojo M."/>
            <person name="Tubio J.M."/>
            <person name="Unger M.F."/>
            <person name="Wang B."/>
            <person name="Vernick K.D."/>
            <person name="Ribeiro J.M."/>
            <person name="James A.A."/>
            <person name="Michel K."/>
            <person name="Riehle M.A."/>
            <person name="Luckhart S."/>
            <person name="Sharakhov I.V."/>
            <person name="Tu Z."/>
        </authorList>
    </citation>
    <scope>NUCLEOTIDE SEQUENCE [LARGE SCALE GENOMIC DNA]</scope>
    <source>
        <strain evidence="10">Indian</strain>
    </source>
</reference>
<dbReference type="InterPro" id="IPR019819">
    <property type="entry name" value="Carboxylesterase_B_CS"/>
</dbReference>
<evidence type="ECO:0000313" key="10">
    <source>
        <dbReference type="Proteomes" id="UP000076408"/>
    </source>
</evidence>
<accession>A0A182YNK9</accession>
<dbReference type="PROSITE" id="PS01173">
    <property type="entry name" value="LIPASE_GDXG_HIS"/>
    <property type="match status" value="1"/>
</dbReference>
<dbReference type="EC" id="3.1.1.-" evidence="7"/>
<dbReference type="OMA" id="GTAFNEW"/>
<reference evidence="9" key="2">
    <citation type="submission" date="2020-05" db="UniProtKB">
        <authorList>
            <consortium name="EnsemblMetazoa"/>
        </authorList>
    </citation>
    <scope>IDENTIFICATION</scope>
    <source>
        <strain evidence="9">Indian</strain>
    </source>
</reference>
<evidence type="ECO:0000256" key="3">
    <source>
        <dbReference type="ARBA" id="ARBA00022487"/>
    </source>
</evidence>
<evidence type="ECO:0000256" key="6">
    <source>
        <dbReference type="ARBA" id="ARBA00023180"/>
    </source>
</evidence>
<dbReference type="Proteomes" id="UP000076408">
    <property type="component" value="Unassembled WGS sequence"/>
</dbReference>
<sequence length="549" mass="61405">MQASGKVSVSILAGNIVGLRGALPNGTDWYVFKGIPYAEPPVGPLRFKPPVELTTLGADPLECFTDGPSSYSDDTRFKRMSEDCLYLNVYSPQLQPKTPLPVMVWIHGGGFYSGTGDSALYEPPYLVQQGAVVVCINYRLGPLGFLSLPAAGIAGNMGLKDQRMSFRWVQQNIDRFGGDPNNVTIFGESAGGASVHLHYLSEGSRKYFHKAIAQSGTAFNEWVWQRDAPARARKLARLLGAADDSDDAVLATLMSVSAETMTAAQNRSMNERDQTVLVRFPFTPVIEPSGDEDAIITEHPSRAMERVFLKDIPLMLGSTNDEGLVLWTLLSEKLSRFESDPTLLIPATLAVSSEEDVRYASEAIASFFFHNRPVSVETMRSITTVLGDNLNTFPGYVATELHARYQRAPLYMYIFSHQGELNKYREEMKVPSDQIGACHADDLYYLFSSSLYNTDAVQDHTETGRFREYFCNLWVNFARFGNPHATIVDWTPVERVTGDESATHFYPAAMNIKDIGDCKMTTDFFYERFQFWKNLYDKFNGTHLMPKVE</sequence>
<dbReference type="AlphaFoldDB" id="A0A182YNK9"/>
<dbReference type="STRING" id="30069.A0A182YNK9"/>
<feature type="domain" description="Carboxylesterase type B" evidence="8">
    <location>
        <begin position="8"/>
        <end position="497"/>
    </location>
</feature>
<dbReference type="InterPro" id="IPR002018">
    <property type="entry name" value="CarbesteraseB"/>
</dbReference>
<dbReference type="InterPro" id="IPR002168">
    <property type="entry name" value="Lipase_GDXG_HIS_AS"/>
</dbReference>
<name>A0A182YNK9_ANOST</name>
<evidence type="ECO:0000313" key="9">
    <source>
        <dbReference type="EnsemblMetazoa" id="ASTEI10045-PA"/>
    </source>
</evidence>
<dbReference type="InterPro" id="IPR029058">
    <property type="entry name" value="AB_hydrolase_fold"/>
</dbReference>
<organism evidence="9 10">
    <name type="scientific">Anopheles stephensi</name>
    <name type="common">Indo-Pakistan malaria mosquito</name>
    <dbReference type="NCBI Taxonomy" id="30069"/>
    <lineage>
        <taxon>Eukaryota</taxon>
        <taxon>Metazoa</taxon>
        <taxon>Ecdysozoa</taxon>
        <taxon>Arthropoda</taxon>
        <taxon>Hexapoda</taxon>
        <taxon>Insecta</taxon>
        <taxon>Pterygota</taxon>
        <taxon>Neoptera</taxon>
        <taxon>Endopterygota</taxon>
        <taxon>Diptera</taxon>
        <taxon>Nematocera</taxon>
        <taxon>Culicoidea</taxon>
        <taxon>Culicidae</taxon>
        <taxon>Anophelinae</taxon>
        <taxon>Anopheles</taxon>
    </lineage>
</organism>
<dbReference type="SUPFAM" id="SSF53474">
    <property type="entry name" value="alpha/beta-Hydrolases"/>
    <property type="match status" value="1"/>
</dbReference>
<evidence type="ECO:0000256" key="1">
    <source>
        <dbReference type="ARBA" id="ARBA00005964"/>
    </source>
</evidence>
<comment type="similarity">
    <text evidence="2">Belongs to the 'GDXG' lipolytic enzyme family.</text>
</comment>
<dbReference type="GO" id="GO:0052689">
    <property type="term" value="F:carboxylic ester hydrolase activity"/>
    <property type="evidence" value="ECO:0007669"/>
    <property type="project" value="UniProtKB-KW"/>
</dbReference>
<dbReference type="VEuPathDB" id="VectorBase:ASTEI20_035158"/>
<proteinExistence type="inferred from homology"/>
<comment type="similarity">
    <text evidence="1 7">Belongs to the type-B carboxylesterase/lipase family.</text>
</comment>
<keyword evidence="3" id="KW-0719">Serine esterase</keyword>